<comment type="function">
    <text evidence="5">Catalyzes the interconversion of L-alanine and D-alanine. May also act on other amino acids.</text>
</comment>
<dbReference type="InterPro" id="IPR036565">
    <property type="entry name" value="Mur-like_cat_sf"/>
</dbReference>
<dbReference type="InterPro" id="IPR011079">
    <property type="entry name" value="Ala_racemase_C"/>
</dbReference>
<dbReference type="Gene3D" id="3.40.1390.10">
    <property type="entry name" value="MurE/MurF, N-terminal domain"/>
    <property type="match status" value="1"/>
</dbReference>
<sequence>MNYSMREIAAVCGGEFSGADVTARSVIADSRRSIGSDEAPLFVAIRGRNHDGHDFIDDLYRRGVRAFLVERELDAAQYPGAGFVRVPKSLAGLQALAAHYRASFRGTVVGITGSSGKTTVKEWIAQVAPEGMNLFRSPRSYNSQLGVPLSILMMTGDEEVALIEVGISRPGEMERLAAVVRPDIGIFTGLGPEHGENFQSDRQKMREKAQLFASCRTIIHYGGQPFESETLRNRAPEAVLVDAAQQSDGLPVPAGTGDDAASRRNVALVAAFYGVLGIDAGTLRPRLEQLRPVAVRLGLREGIAGSVLVTDMNNTDVNALPMALDYLRGVAGERPTMLIMADVPFSSMPAWELYGQVARMVRTAGIDQFVGVGERIMACRDAFPQGSRFFASAEDFTTHCTQADVAGRAVLLRGNADTGFMRILHLLDRRSHTTVLEVDLDAMRHNLDHYRSLIGDGVKLVAMVKASSYGSGDFEVADMLQRQGVNYLAVAFADEGVRLREKGITMPIVVLNADADSFALMVANRLEPEIYSFRSLEQFVAAVRDAGEASWPIHIKIDTGMHRLGFRLEDMPRLVAALRREAGAVVVRSVFSHLAAADMPEEDDFTRGQIDYFRRTTDALIEGIGYRPLRHILNTAGMERFPEAHFEMCRLGIGLYGVSATNACALRPVSRLATRIVQIRELDPSQTVGYGRCGHLERPSRLATIPIGYADGLDRRLGNGAWSVRVNGRPAPIVGRVCMDSCMVDVTGLQAEEGDEVTVFGAEAGNTVSDMAAILGTIPYEIMTSVSSRVKRIYLKE</sequence>
<dbReference type="SUPFAM" id="SSF53244">
    <property type="entry name" value="MurD-like peptide ligases, peptide-binding domain"/>
    <property type="match status" value="1"/>
</dbReference>
<dbReference type="GO" id="GO:0005524">
    <property type="term" value="F:ATP binding"/>
    <property type="evidence" value="ECO:0007669"/>
    <property type="project" value="InterPro"/>
</dbReference>
<evidence type="ECO:0000259" key="8">
    <source>
        <dbReference type="SMART" id="SM01005"/>
    </source>
</evidence>
<reference evidence="9" key="1">
    <citation type="journal article" date="2021" name="PeerJ">
        <title>Extensive microbial diversity within the chicken gut microbiome revealed by metagenomics and culture.</title>
        <authorList>
            <person name="Gilroy R."/>
            <person name="Ravi A."/>
            <person name="Getino M."/>
            <person name="Pursley I."/>
            <person name="Horton D.L."/>
            <person name="Alikhan N.F."/>
            <person name="Baker D."/>
            <person name="Gharbi K."/>
            <person name="Hall N."/>
            <person name="Watson M."/>
            <person name="Adriaenssens E.M."/>
            <person name="Foster-Nyarko E."/>
            <person name="Jarju S."/>
            <person name="Secka A."/>
            <person name="Antonio M."/>
            <person name="Oren A."/>
            <person name="Chaudhuri R.R."/>
            <person name="La Ragione R."/>
            <person name="Hildebrand F."/>
            <person name="Pallen M.J."/>
        </authorList>
    </citation>
    <scope>NUCLEOTIDE SEQUENCE</scope>
    <source>
        <strain evidence="9">ChiHjej11B10-19426</strain>
    </source>
</reference>
<proteinExistence type="inferred from homology"/>
<feature type="active site" description="Proton acceptor; specific for D-alanine" evidence="5">
    <location>
        <position position="465"/>
    </location>
</feature>
<dbReference type="Gene3D" id="2.40.37.10">
    <property type="entry name" value="Lyase, Ornithine Decarboxylase, Chain A, domain 1"/>
    <property type="match status" value="1"/>
</dbReference>
<accession>A0A9D2DCY5</accession>
<feature type="domain" description="Alanine racemase C-terminal" evidence="8">
    <location>
        <begin position="669"/>
        <end position="795"/>
    </location>
</feature>
<feature type="active site" description="Proton acceptor; specific for L-alanine" evidence="5">
    <location>
        <position position="690"/>
    </location>
</feature>
<protein>
    <recommendedName>
        <fullName evidence="5">Alanine racemase</fullName>
        <ecNumber evidence="5">5.1.1.1</ecNumber>
    </recommendedName>
</protein>
<dbReference type="EC" id="5.1.1.1" evidence="5"/>
<dbReference type="Gene3D" id="3.90.190.20">
    <property type="entry name" value="Mur ligase, C-terminal domain"/>
    <property type="match status" value="1"/>
</dbReference>
<evidence type="ECO:0000256" key="7">
    <source>
        <dbReference type="PIRSR" id="PIRSR600821-52"/>
    </source>
</evidence>
<dbReference type="Proteomes" id="UP000824014">
    <property type="component" value="Unassembled WGS sequence"/>
</dbReference>
<dbReference type="Pfam" id="PF00842">
    <property type="entry name" value="Ala_racemase_C"/>
    <property type="match status" value="1"/>
</dbReference>
<dbReference type="InterPro" id="IPR000821">
    <property type="entry name" value="Ala_racemase"/>
</dbReference>
<keyword evidence="4 5" id="KW-0413">Isomerase</keyword>
<evidence type="ECO:0000256" key="5">
    <source>
        <dbReference type="HAMAP-Rule" id="MF_01201"/>
    </source>
</evidence>
<dbReference type="Pfam" id="PF08245">
    <property type="entry name" value="Mur_ligase_M"/>
    <property type="match status" value="1"/>
</dbReference>
<dbReference type="SUPFAM" id="SSF51419">
    <property type="entry name" value="PLP-binding barrel"/>
    <property type="match status" value="1"/>
</dbReference>
<dbReference type="GO" id="GO:0030170">
    <property type="term" value="F:pyridoxal phosphate binding"/>
    <property type="evidence" value="ECO:0007669"/>
    <property type="project" value="UniProtKB-UniRule"/>
</dbReference>
<dbReference type="InterPro" id="IPR029066">
    <property type="entry name" value="PLP-binding_barrel"/>
</dbReference>
<dbReference type="PANTHER" id="PTHR30511:SF0">
    <property type="entry name" value="ALANINE RACEMASE, CATABOLIC-RELATED"/>
    <property type="match status" value="1"/>
</dbReference>
<evidence type="ECO:0000256" key="6">
    <source>
        <dbReference type="PIRSR" id="PIRSR600821-50"/>
    </source>
</evidence>
<dbReference type="CDD" id="cd00430">
    <property type="entry name" value="PLPDE_III_AR"/>
    <property type="match status" value="1"/>
</dbReference>
<dbReference type="GO" id="GO:0030632">
    <property type="term" value="P:D-alanine biosynthetic process"/>
    <property type="evidence" value="ECO:0007669"/>
    <property type="project" value="UniProtKB-UniRule"/>
</dbReference>
<dbReference type="PRINTS" id="PR00992">
    <property type="entry name" value="ALARACEMASE"/>
</dbReference>
<dbReference type="EMBL" id="DXCC01000004">
    <property type="protein sequence ID" value="HIZ14584.1"/>
    <property type="molecule type" value="Genomic_DNA"/>
</dbReference>
<dbReference type="InterPro" id="IPR036615">
    <property type="entry name" value="Mur_ligase_C_dom_sf"/>
</dbReference>
<dbReference type="InterPro" id="IPR035911">
    <property type="entry name" value="MurE/MurF_N"/>
</dbReference>
<dbReference type="GO" id="GO:0008784">
    <property type="term" value="F:alanine racemase activity"/>
    <property type="evidence" value="ECO:0007669"/>
    <property type="project" value="UniProtKB-UniRule"/>
</dbReference>
<dbReference type="SUPFAM" id="SSF63418">
    <property type="entry name" value="MurE/MurF N-terminal domain"/>
    <property type="match status" value="1"/>
</dbReference>
<dbReference type="GO" id="GO:0005829">
    <property type="term" value="C:cytosol"/>
    <property type="evidence" value="ECO:0007669"/>
    <property type="project" value="TreeGrafter"/>
</dbReference>
<dbReference type="AlphaFoldDB" id="A0A9D2DCY5"/>
<dbReference type="SUPFAM" id="SSF53623">
    <property type="entry name" value="MurD-like peptide ligases, catalytic domain"/>
    <property type="match status" value="1"/>
</dbReference>
<feature type="modified residue" description="N6-(pyridoxal phosphate)lysine" evidence="5 6">
    <location>
        <position position="465"/>
    </location>
</feature>
<dbReference type="PANTHER" id="PTHR30511">
    <property type="entry name" value="ALANINE RACEMASE"/>
    <property type="match status" value="1"/>
</dbReference>
<dbReference type="InterPro" id="IPR013221">
    <property type="entry name" value="Mur_ligase_cen"/>
</dbReference>
<evidence type="ECO:0000256" key="3">
    <source>
        <dbReference type="ARBA" id="ARBA00022898"/>
    </source>
</evidence>
<dbReference type="SUPFAM" id="SSF50621">
    <property type="entry name" value="Alanine racemase C-terminal domain-like"/>
    <property type="match status" value="1"/>
</dbReference>
<dbReference type="NCBIfam" id="TIGR00492">
    <property type="entry name" value="alr"/>
    <property type="match status" value="1"/>
</dbReference>
<feature type="binding site" evidence="5 7">
    <location>
        <position position="739"/>
    </location>
    <ligand>
        <name>substrate</name>
    </ligand>
</feature>
<evidence type="ECO:0000256" key="2">
    <source>
        <dbReference type="ARBA" id="ARBA00001933"/>
    </source>
</evidence>
<dbReference type="InterPro" id="IPR009006">
    <property type="entry name" value="Ala_racemase/Decarboxylase_C"/>
</dbReference>
<dbReference type="Gene3D" id="3.20.20.10">
    <property type="entry name" value="Alanine racemase"/>
    <property type="match status" value="1"/>
</dbReference>
<dbReference type="Gene3D" id="3.40.1190.10">
    <property type="entry name" value="Mur-like, catalytic domain"/>
    <property type="match status" value="1"/>
</dbReference>
<keyword evidence="3 5" id="KW-0663">Pyridoxal phosphate</keyword>
<evidence type="ECO:0000313" key="9">
    <source>
        <dbReference type="EMBL" id="HIZ14584.1"/>
    </source>
</evidence>
<comment type="similarity">
    <text evidence="5">Belongs to the alanine racemase family.</text>
</comment>
<dbReference type="HAMAP" id="MF_01201">
    <property type="entry name" value="Ala_racemase"/>
    <property type="match status" value="1"/>
</dbReference>
<dbReference type="Pfam" id="PF01225">
    <property type="entry name" value="Mur_ligase"/>
    <property type="match status" value="1"/>
</dbReference>
<reference evidence="9" key="2">
    <citation type="submission" date="2021-04" db="EMBL/GenBank/DDBJ databases">
        <authorList>
            <person name="Gilroy R."/>
        </authorList>
    </citation>
    <scope>NUCLEOTIDE SEQUENCE</scope>
    <source>
        <strain evidence="9">ChiHjej11B10-19426</strain>
    </source>
</reference>
<evidence type="ECO:0000313" key="10">
    <source>
        <dbReference type="Proteomes" id="UP000824014"/>
    </source>
</evidence>
<comment type="catalytic activity">
    <reaction evidence="1 5">
        <text>L-alanine = D-alanine</text>
        <dbReference type="Rhea" id="RHEA:20249"/>
        <dbReference type="ChEBI" id="CHEBI:57416"/>
        <dbReference type="ChEBI" id="CHEBI:57972"/>
        <dbReference type="EC" id="5.1.1.1"/>
    </reaction>
</comment>
<evidence type="ECO:0000256" key="1">
    <source>
        <dbReference type="ARBA" id="ARBA00000316"/>
    </source>
</evidence>
<dbReference type="FunFam" id="3.20.20.10:FF:000002">
    <property type="entry name" value="Alanine racemase"/>
    <property type="match status" value="1"/>
</dbReference>
<comment type="cofactor">
    <cofactor evidence="2 5 6">
        <name>pyridoxal 5'-phosphate</name>
        <dbReference type="ChEBI" id="CHEBI:597326"/>
    </cofactor>
</comment>
<evidence type="ECO:0000256" key="4">
    <source>
        <dbReference type="ARBA" id="ARBA00023235"/>
    </source>
</evidence>
<dbReference type="InterPro" id="IPR000713">
    <property type="entry name" value="Mur_ligase_N"/>
</dbReference>
<name>A0A9D2DCY5_9BACT</name>
<dbReference type="SMART" id="SM01005">
    <property type="entry name" value="Ala_racemase_C"/>
    <property type="match status" value="1"/>
</dbReference>
<comment type="caution">
    <text evidence="9">The sequence shown here is derived from an EMBL/GenBank/DDBJ whole genome shotgun (WGS) entry which is preliminary data.</text>
</comment>
<organism evidence="9 10">
    <name type="scientific">Candidatus Tidjanibacter faecipullorum</name>
    <dbReference type="NCBI Taxonomy" id="2838766"/>
    <lineage>
        <taxon>Bacteria</taxon>
        <taxon>Pseudomonadati</taxon>
        <taxon>Bacteroidota</taxon>
        <taxon>Bacteroidia</taxon>
        <taxon>Bacteroidales</taxon>
        <taxon>Rikenellaceae</taxon>
        <taxon>Tidjanibacter</taxon>
    </lineage>
</organism>
<dbReference type="InterPro" id="IPR001608">
    <property type="entry name" value="Ala_racemase_N"/>
</dbReference>
<dbReference type="Pfam" id="PF01168">
    <property type="entry name" value="Ala_racemase_N"/>
    <property type="match status" value="1"/>
</dbReference>
<dbReference type="GO" id="GO:0016881">
    <property type="term" value="F:acid-amino acid ligase activity"/>
    <property type="evidence" value="ECO:0007669"/>
    <property type="project" value="InterPro"/>
</dbReference>
<feature type="binding site" evidence="5 7">
    <location>
        <position position="563"/>
    </location>
    <ligand>
        <name>substrate</name>
    </ligand>
</feature>
<gene>
    <name evidence="9" type="primary">alr</name>
    <name evidence="9" type="ORF">H9816_01525</name>
</gene>
<comment type="pathway">
    <text evidence="5">Amino-acid biosynthesis; D-alanine biosynthesis; D-alanine from L-alanine: step 1/1.</text>
</comment>